<dbReference type="InterPro" id="IPR020017">
    <property type="entry name" value="XapX_domain"/>
</dbReference>
<evidence type="ECO:0000313" key="2">
    <source>
        <dbReference type="EMBL" id="SUD91962.1"/>
    </source>
</evidence>
<protein>
    <submittedName>
        <fullName evidence="2">Uncharacterized protein conserved in bacteria</fullName>
    </submittedName>
</protein>
<dbReference type="NCBIfam" id="TIGR03510">
    <property type="entry name" value="XapX"/>
    <property type="match status" value="1"/>
</dbReference>
<proteinExistence type="predicted"/>
<dbReference type="InterPro" id="IPR009872">
    <property type="entry name" value="DUF1427"/>
</dbReference>
<feature type="region of interest" description="Disordered" evidence="1">
    <location>
        <begin position="64"/>
        <end position="83"/>
    </location>
</feature>
<gene>
    <name evidence="2" type="ORF">NCTC10526_02341</name>
</gene>
<name>A0A379LQ76_9GAMM</name>
<sequence length="83" mass="8746">MRIYIASLIVGIVVGVLYSLVNVRSPAPPTWALVGLLGMLMGEQLIPVAKQYLFNPSDQANSAQIQSTEASKTAQSSAEIGNG</sequence>
<evidence type="ECO:0000256" key="1">
    <source>
        <dbReference type="SAM" id="MobiDB-lite"/>
    </source>
</evidence>
<dbReference type="RefSeq" id="WP_028858362.1">
    <property type="nucleotide sequence ID" value="NZ_CAJHAQ010000001.1"/>
</dbReference>
<dbReference type="Proteomes" id="UP000254123">
    <property type="component" value="Unassembled WGS sequence"/>
</dbReference>
<dbReference type="AlphaFoldDB" id="A0A379LQ76"/>
<dbReference type="EMBL" id="UGVC01000001">
    <property type="protein sequence ID" value="SUD91962.1"/>
    <property type="molecule type" value="Genomic_DNA"/>
</dbReference>
<dbReference type="Pfam" id="PF07235">
    <property type="entry name" value="DUF1427"/>
    <property type="match status" value="1"/>
</dbReference>
<keyword evidence="3" id="KW-1185">Reference proteome</keyword>
<accession>A0A379LQ76</accession>
<reference evidence="2 3" key="1">
    <citation type="submission" date="2018-06" db="EMBL/GenBank/DDBJ databases">
        <authorList>
            <consortium name="Pathogen Informatics"/>
            <person name="Doyle S."/>
        </authorList>
    </citation>
    <scope>NUCLEOTIDE SEQUENCE [LARGE SCALE GENOMIC DNA]</scope>
    <source>
        <strain evidence="2 3">NCTC10526</strain>
    </source>
</reference>
<dbReference type="STRING" id="1123034.GCA_000685805_00744"/>
<evidence type="ECO:0000313" key="3">
    <source>
        <dbReference type="Proteomes" id="UP000254123"/>
    </source>
</evidence>
<organism evidence="2 3">
    <name type="scientific">Psychrobacter phenylpyruvicus</name>
    <dbReference type="NCBI Taxonomy" id="29432"/>
    <lineage>
        <taxon>Bacteria</taxon>
        <taxon>Pseudomonadati</taxon>
        <taxon>Pseudomonadota</taxon>
        <taxon>Gammaproteobacteria</taxon>
        <taxon>Moraxellales</taxon>
        <taxon>Moraxellaceae</taxon>
        <taxon>Psychrobacter</taxon>
    </lineage>
</organism>